<dbReference type="PANTHER" id="PTHR28097">
    <property type="entry name" value="PHEROMONE A FACTOR RECEPTOR"/>
    <property type="match status" value="1"/>
</dbReference>
<feature type="compositionally biased region" description="Gly residues" evidence="10">
    <location>
        <begin position="586"/>
        <end position="597"/>
    </location>
</feature>
<evidence type="ECO:0000256" key="5">
    <source>
        <dbReference type="ARBA" id="ARBA00022989"/>
    </source>
</evidence>
<keyword evidence="4 11" id="KW-0812">Transmembrane</keyword>
<protein>
    <submittedName>
        <fullName evidence="12">4c9d1762-48a4-44e9-b1ef-b6e19b3fb693</fullName>
    </submittedName>
</protein>
<feature type="transmembrane region" description="Helical" evidence="11">
    <location>
        <begin position="312"/>
        <end position="333"/>
    </location>
</feature>
<evidence type="ECO:0000313" key="12">
    <source>
        <dbReference type="EMBL" id="SPQ22370.1"/>
    </source>
</evidence>
<feature type="transmembrane region" description="Helical" evidence="11">
    <location>
        <begin position="42"/>
        <end position="64"/>
    </location>
</feature>
<feature type="transmembrane region" description="Helical" evidence="11">
    <location>
        <begin position="71"/>
        <end position="92"/>
    </location>
</feature>
<keyword evidence="8" id="KW-0675">Receptor</keyword>
<feature type="region of interest" description="Disordered" evidence="10">
    <location>
        <begin position="631"/>
        <end position="668"/>
    </location>
</feature>
<feature type="transmembrane region" description="Helical" evidence="11">
    <location>
        <begin position="112"/>
        <end position="133"/>
    </location>
</feature>
<evidence type="ECO:0000256" key="4">
    <source>
        <dbReference type="ARBA" id="ARBA00022692"/>
    </source>
</evidence>
<feature type="compositionally biased region" description="Low complexity" evidence="10">
    <location>
        <begin position="638"/>
        <end position="661"/>
    </location>
</feature>
<evidence type="ECO:0000256" key="7">
    <source>
        <dbReference type="ARBA" id="ARBA00023136"/>
    </source>
</evidence>
<evidence type="ECO:0000256" key="6">
    <source>
        <dbReference type="ARBA" id="ARBA00023040"/>
    </source>
</evidence>
<dbReference type="GO" id="GO:0005886">
    <property type="term" value="C:plasma membrane"/>
    <property type="evidence" value="ECO:0007669"/>
    <property type="project" value="TreeGrafter"/>
</dbReference>
<feature type="transmembrane region" description="Helical" evidence="11">
    <location>
        <begin position="252"/>
        <end position="276"/>
    </location>
</feature>
<keyword evidence="5 11" id="KW-1133">Transmembrane helix</keyword>
<dbReference type="Pfam" id="PF02076">
    <property type="entry name" value="STE3"/>
    <property type="match status" value="1"/>
</dbReference>
<evidence type="ECO:0000256" key="11">
    <source>
        <dbReference type="SAM" id="Phobius"/>
    </source>
</evidence>
<keyword evidence="9" id="KW-0807">Transducer</keyword>
<dbReference type="Proteomes" id="UP000289323">
    <property type="component" value="Unassembled WGS sequence"/>
</dbReference>
<feature type="compositionally biased region" description="Low complexity" evidence="10">
    <location>
        <begin position="385"/>
        <end position="394"/>
    </location>
</feature>
<keyword evidence="3" id="KW-0589">Pheromone response</keyword>
<feature type="transmembrane region" description="Helical" evidence="11">
    <location>
        <begin position="154"/>
        <end position="175"/>
    </location>
</feature>
<comment type="subcellular location">
    <subcellularLocation>
        <location evidence="1">Membrane</location>
        <topology evidence="1">Multi-pass membrane protein</topology>
    </subcellularLocation>
</comment>
<dbReference type="EMBL" id="OUUZ01000009">
    <property type="protein sequence ID" value="SPQ22370.1"/>
    <property type="molecule type" value="Genomic_DNA"/>
</dbReference>
<keyword evidence="6" id="KW-0297">G-protein coupled receptor</keyword>
<organism evidence="12 13">
    <name type="scientific">Thermothielavioides terrestris</name>
    <dbReference type="NCBI Taxonomy" id="2587410"/>
    <lineage>
        <taxon>Eukaryota</taxon>
        <taxon>Fungi</taxon>
        <taxon>Dikarya</taxon>
        <taxon>Ascomycota</taxon>
        <taxon>Pezizomycotina</taxon>
        <taxon>Sordariomycetes</taxon>
        <taxon>Sordariomycetidae</taxon>
        <taxon>Sordariales</taxon>
        <taxon>Chaetomiaceae</taxon>
        <taxon>Thermothielavioides</taxon>
    </lineage>
</organism>
<reference evidence="12 13" key="1">
    <citation type="submission" date="2018-04" db="EMBL/GenBank/DDBJ databases">
        <authorList>
            <person name="Huttner S."/>
            <person name="Dainat J."/>
        </authorList>
    </citation>
    <scope>NUCLEOTIDE SEQUENCE [LARGE SCALE GENOMIC DNA]</scope>
</reference>
<dbReference type="InterPro" id="IPR001499">
    <property type="entry name" value="GPCR_STE3"/>
</dbReference>
<dbReference type="GO" id="GO:0004932">
    <property type="term" value="F:mating-type factor pheromone receptor activity"/>
    <property type="evidence" value="ECO:0007669"/>
    <property type="project" value="InterPro"/>
</dbReference>
<feature type="region of interest" description="Disordered" evidence="10">
    <location>
        <begin position="505"/>
        <end position="562"/>
    </location>
</feature>
<feature type="compositionally biased region" description="Polar residues" evidence="10">
    <location>
        <begin position="531"/>
        <end position="551"/>
    </location>
</feature>
<evidence type="ECO:0000256" key="1">
    <source>
        <dbReference type="ARBA" id="ARBA00004141"/>
    </source>
</evidence>
<feature type="region of interest" description="Disordered" evidence="10">
    <location>
        <begin position="575"/>
        <end position="616"/>
    </location>
</feature>
<dbReference type="CDD" id="cd14966">
    <property type="entry name" value="7tmD_STE3"/>
    <property type="match status" value="1"/>
</dbReference>
<evidence type="ECO:0000256" key="3">
    <source>
        <dbReference type="ARBA" id="ARBA00022507"/>
    </source>
</evidence>
<evidence type="ECO:0000256" key="2">
    <source>
        <dbReference type="ARBA" id="ARBA00011085"/>
    </source>
</evidence>
<gene>
    <name evidence="12" type="ORF">TT172_LOCUS4789</name>
</gene>
<evidence type="ECO:0000313" key="13">
    <source>
        <dbReference type="Proteomes" id="UP000289323"/>
    </source>
</evidence>
<sequence length="714" mass="79590">MASPANGTNYHNKWAAFGFTTTPEERIGPGPPYTHPALQVNLFFRVFLGFLSLFVTWVPARLLWRNGEFAGTVMCVTLLIINGMTLINALIWRNDNVETWWAGYGWCDFQAYFQFGLHTAFNVSMFDIMRSLAGKVALNRAVTPTPRERRRQRIVSALVIFTFPVIQVLLTYFATIGRYNVSTLAGCSPVYYPNWLYLVFYILPTPAYAVGAGIMAAVTFYRYRKIDRVTRDVTRSQDGIAAARQDRIRKKLYFMTLFCIIVFMPMVLILLIKYIIEGAPWNLPYDFNRLHFGPDPFNVHFISFTTSDLMDFTALALNFIALLAGLIVFIPFGSTPEALNMYRELLLAVGLGYIFPKLREEYVPRAKRPSTWSWSSLTRPLRGKSSLATSSTTSTRKESLLPTAEQVSLASRGERTLHSSSAAAQPRDFTMDMEAVPFPEKTTTAAFGVVPHNPWPDLSAAEIDIATAQIEAGPPPPARNPFPFPTPATKPPVRFPAISIPIPSRKQQHTKTNDDDHHRHYRPAPEIPHFSTPSKAKTQHTWSPLTTTANPSPRPRPDTNLHVGAGVVDTRVWAASEPDPQPGPSSGAGGAGRGATPGGATPREAGPRSAGVGGGAAGVGVVRVETSIARRSMDAGAPQQQQHQQLYQHQHPYRHQQQQQQVGEEEGLAAVRGAGPRLRRARRAPWREFWRGLLRESSRERISRFEERRRGGVD</sequence>
<name>A0A3S4EYD4_9PEZI</name>
<feature type="transmembrane region" description="Helical" evidence="11">
    <location>
        <begin position="195"/>
        <end position="221"/>
    </location>
</feature>
<evidence type="ECO:0000256" key="8">
    <source>
        <dbReference type="ARBA" id="ARBA00023170"/>
    </source>
</evidence>
<evidence type="ECO:0000256" key="9">
    <source>
        <dbReference type="ARBA" id="ARBA00023224"/>
    </source>
</evidence>
<comment type="similarity">
    <text evidence="2">Belongs to the G-protein coupled receptor 4 family.</text>
</comment>
<keyword evidence="7 11" id="KW-0472">Membrane</keyword>
<feature type="region of interest" description="Disordered" evidence="10">
    <location>
        <begin position="384"/>
        <end position="405"/>
    </location>
</feature>
<proteinExistence type="inferred from homology"/>
<evidence type="ECO:0000256" key="10">
    <source>
        <dbReference type="SAM" id="MobiDB-lite"/>
    </source>
</evidence>
<dbReference type="AlphaFoldDB" id="A0A3S4EYD4"/>
<dbReference type="GO" id="GO:0000750">
    <property type="term" value="P:pheromone-dependent signal transduction involved in conjugation with cellular fusion"/>
    <property type="evidence" value="ECO:0007669"/>
    <property type="project" value="TreeGrafter"/>
</dbReference>
<accession>A0A3S4EYD4</accession>
<dbReference type="PANTHER" id="PTHR28097:SF1">
    <property type="entry name" value="PHEROMONE A FACTOR RECEPTOR"/>
    <property type="match status" value="1"/>
</dbReference>